<dbReference type="PATRIC" id="fig|52.7.peg.754"/>
<evidence type="ECO:0000256" key="1">
    <source>
        <dbReference type="SAM" id="MobiDB-lite"/>
    </source>
</evidence>
<dbReference type="STRING" id="52.CMC5_007050"/>
<dbReference type="OrthoDB" id="5483244at2"/>
<dbReference type="SMART" id="SM00710">
    <property type="entry name" value="PbH1"/>
    <property type="match status" value="7"/>
</dbReference>
<dbReference type="InterPro" id="IPR012334">
    <property type="entry name" value="Pectin_lyas_fold"/>
</dbReference>
<name>A0A0K1E7E3_CHOCO</name>
<evidence type="ECO:0000313" key="2">
    <source>
        <dbReference type="EMBL" id="AKT36587.1"/>
    </source>
</evidence>
<dbReference type="PROSITE" id="PS51257">
    <property type="entry name" value="PROKAR_LIPOPROTEIN"/>
    <property type="match status" value="1"/>
</dbReference>
<dbReference type="RefSeq" id="WP_050429088.1">
    <property type="nucleotide sequence ID" value="NZ_CP012159.1"/>
</dbReference>
<dbReference type="EMBL" id="CP012159">
    <property type="protein sequence ID" value="AKT36587.1"/>
    <property type="molecule type" value="Genomic_DNA"/>
</dbReference>
<organism evidence="2 3">
    <name type="scientific">Chondromyces crocatus</name>
    <dbReference type="NCBI Taxonomy" id="52"/>
    <lineage>
        <taxon>Bacteria</taxon>
        <taxon>Pseudomonadati</taxon>
        <taxon>Myxococcota</taxon>
        <taxon>Polyangia</taxon>
        <taxon>Polyangiales</taxon>
        <taxon>Polyangiaceae</taxon>
        <taxon>Chondromyces</taxon>
    </lineage>
</organism>
<dbReference type="SUPFAM" id="SSF51126">
    <property type="entry name" value="Pectin lyase-like"/>
    <property type="match status" value="1"/>
</dbReference>
<evidence type="ECO:0000313" key="3">
    <source>
        <dbReference type="Proteomes" id="UP000067626"/>
    </source>
</evidence>
<dbReference type="KEGG" id="ccro:CMC5_007050"/>
<dbReference type="Gene3D" id="2.160.20.10">
    <property type="entry name" value="Single-stranded right-handed beta-helix, Pectin lyase-like"/>
    <property type="match status" value="1"/>
</dbReference>
<accession>A0A0K1E7E3</accession>
<reference evidence="2 3" key="1">
    <citation type="submission" date="2015-07" db="EMBL/GenBank/DDBJ databases">
        <title>Genome analysis of myxobacterium Chondromyces crocatus Cm c5 reveals a high potential for natural compound synthesis and the genetic basis for the loss of fruiting body formation.</title>
        <authorList>
            <person name="Zaburannyi N."/>
            <person name="Bunk B."/>
            <person name="Maier J."/>
            <person name="Overmann J."/>
            <person name="Mueller R."/>
        </authorList>
    </citation>
    <scope>NUCLEOTIDE SEQUENCE [LARGE SCALE GENOMIC DNA]</scope>
    <source>
        <strain evidence="2 3">Cm c5</strain>
    </source>
</reference>
<dbReference type="AlphaFoldDB" id="A0A0K1E7E3"/>
<evidence type="ECO:0008006" key="4">
    <source>
        <dbReference type="Google" id="ProtNLM"/>
    </source>
</evidence>
<protein>
    <recommendedName>
        <fullName evidence="4">Right handed beta helix domain-containing protein</fullName>
    </recommendedName>
</protein>
<dbReference type="InterPro" id="IPR006626">
    <property type="entry name" value="PbH1"/>
</dbReference>
<keyword evidence="3" id="KW-1185">Reference proteome</keyword>
<gene>
    <name evidence="2" type="ORF">CMC5_007050</name>
</gene>
<sequence>MRDKRWKSVLLLSAVGVASCAREIPVPGPPPDRTPPVPRPIDGSTGEPGKTGPRQGLGPTAFIRTQDSDHWVSQTFQIQDRHRRVLLVGKPEQPSVRIPRLALNNREPTTETVEYPVSQSFDNLQDAANAAEGGDLIAVLPGSYVGFVLGDKASAEDGSYIHIKALGAPGEVVIDRPSVEDPNWMIYLQAAHHVIIDGFNVAGASQPRRQGQQAAQGRAPRAGIMIDGSFGRTSKLAHHVVVLDNFSHHHRKWGLHGTDTHSVLLQGNLFSHSAEEHGAYASDGSDNWVVRRNVFFANHAGGFQANLDPESSIEELLTHPSFRGYGRESTRAWAENLLRTATQRFGEHGFPDGRGVNFIIEENVLNGNGQAGGAAINAAGLSESLIQNNLIYGNQSAGIALWNDDNLWDEPLVKPGPRTAAEVSGPETLPLWGCQHVVLRNNTVIMSRSSRAAIQCGPGSFGCRVRNNILINDGTNSLEIAPTAVYKFDASHNVLNQVVYDGTAPAFKSLAISLPEKNATLGVTRARVAAEFVRNGDEPWVLLDGSWWKLNPARPDFRPKQRSSLFTAQGDAQELPIRDLMGVKRVRPDLGALTPAAE</sequence>
<dbReference type="InterPro" id="IPR011050">
    <property type="entry name" value="Pectin_lyase_fold/virulence"/>
</dbReference>
<proteinExistence type="predicted"/>
<feature type="compositionally biased region" description="Pro residues" evidence="1">
    <location>
        <begin position="26"/>
        <end position="39"/>
    </location>
</feature>
<dbReference type="Proteomes" id="UP000067626">
    <property type="component" value="Chromosome"/>
</dbReference>
<feature type="region of interest" description="Disordered" evidence="1">
    <location>
        <begin position="22"/>
        <end position="59"/>
    </location>
</feature>